<feature type="transmembrane region" description="Helical" evidence="7">
    <location>
        <begin position="412"/>
        <end position="444"/>
    </location>
</feature>
<dbReference type="EMBL" id="MKIP01000043">
    <property type="protein sequence ID" value="OLP60011.1"/>
    <property type="molecule type" value="Genomic_DNA"/>
</dbReference>
<feature type="transmembrane region" description="Helical" evidence="7">
    <location>
        <begin position="74"/>
        <end position="95"/>
    </location>
</feature>
<dbReference type="AlphaFoldDB" id="A0A1Q9AX53"/>
<comment type="caution">
    <text evidence="9">The sequence shown here is derived from an EMBL/GenBank/DDBJ whole genome shotgun (WGS) entry which is preliminary data.</text>
</comment>
<feature type="region of interest" description="Disordered" evidence="6">
    <location>
        <begin position="1"/>
        <end position="20"/>
    </location>
</feature>
<evidence type="ECO:0000259" key="8">
    <source>
        <dbReference type="Pfam" id="PF03772"/>
    </source>
</evidence>
<feature type="region of interest" description="Disordered" evidence="6">
    <location>
        <begin position="817"/>
        <end position="848"/>
    </location>
</feature>
<sequence length="848" mass="89304">MSDGADKERHERRVAATREEADATPILGPSAGLPVVITQGRALALPDVPLVLRRPGLIARLVAWLTTLIEEEVAYGHGFLFWPVLIGLGALLWFCGIHPPQPVSLALLICVLCMAVSLFRHRHPLLHAFALTAALIVAGALAAALESWRMSTVLLDAPVTTTVTGIVHGRELDSRGHWRYQVALVKTHEPALFRMPETVSLLSRGRAGPVAIGGMIEGRARLSPPSGPALIGANDFGFDGYFAGNGAVGYFYGTPRDLGPGPPEGLFQTLLDGIADLRAQVGAHIRGLVAGSTGALAAALVTGEERAIDPALVDAMRLSGLGHVLAISGLNMALAAGTLLVGLRTGLSLFPGFAQRYPVKKVAAVGALIMVTLYMMIAGGAVSAVRSFVMIVVMLIAVFVDRPSISLRNIALSGVLILLVTPSAVTGPGFQMSFAATLALVALYRRLEVRADPGESAAFSGMGVVVGLWQEFRGLVLSSLIGGVSTMIYSAAHFHRIPAYGLIANVLALPVVGAVVMPGALVAMLVMPFGLDGLVWMVVAMGLDWMNWVARLVAGWGGQIETGRLAPMAFALIAFGGVLICLLRTVLALSGLVVVLAGLVVAVLSPPPRPAVLVSEDGRMVALIDHDKAALNRTKPPAFIYDQWRRALVVKAGDPPIMVPALSLAGPRPAPVAPQEGRLQRTNGRERPPLDLSRAGQVLAQLLQAGGTGRFACVARQWCAAVSVQGWRIVTLEDVRLAPAACDGADLVVAPQALRDEPLCASGPAEAATGATLRRSGALEIHAAPKAECGLRMQAQAAVPDLSAPWARHRLYDWRSRSFKTPEPEDNPDNGDQDNLAPVDGFSYEGPQ</sequence>
<feature type="transmembrane region" description="Helical" evidence="7">
    <location>
        <begin position="472"/>
        <end position="492"/>
    </location>
</feature>
<keyword evidence="2" id="KW-1003">Cell membrane</keyword>
<dbReference type="GO" id="GO:0005886">
    <property type="term" value="C:plasma membrane"/>
    <property type="evidence" value="ECO:0007669"/>
    <property type="project" value="UniProtKB-SubCell"/>
</dbReference>
<reference evidence="9 10" key="1">
    <citation type="submission" date="2016-09" db="EMBL/GenBank/DDBJ databases">
        <title>Rhizobium sp. nov., a novel species isolated from the rice rhizosphere.</title>
        <authorList>
            <person name="Zhao J."/>
            <person name="Zhang X."/>
        </authorList>
    </citation>
    <scope>NUCLEOTIDE SEQUENCE [LARGE SCALE GENOMIC DNA]</scope>
    <source>
        <strain evidence="9 10">1.7048</strain>
    </source>
</reference>
<accession>A0A1Q9AX53</accession>
<evidence type="ECO:0000256" key="5">
    <source>
        <dbReference type="ARBA" id="ARBA00023136"/>
    </source>
</evidence>
<comment type="subcellular location">
    <subcellularLocation>
        <location evidence="1">Cell membrane</location>
        <topology evidence="1">Multi-pass membrane protein</topology>
    </subcellularLocation>
</comment>
<feature type="domain" description="ComEC/Rec2-related protein" evidence="8">
    <location>
        <begin position="300"/>
        <end position="584"/>
    </location>
</feature>
<evidence type="ECO:0000256" key="6">
    <source>
        <dbReference type="SAM" id="MobiDB-lite"/>
    </source>
</evidence>
<dbReference type="OrthoDB" id="9790149at2"/>
<keyword evidence="3 7" id="KW-0812">Transmembrane</keyword>
<feature type="transmembrane region" description="Helical" evidence="7">
    <location>
        <begin position="571"/>
        <end position="604"/>
    </location>
</feature>
<feature type="transmembrane region" description="Helical" evidence="7">
    <location>
        <begin position="499"/>
        <end position="527"/>
    </location>
</feature>
<evidence type="ECO:0000256" key="2">
    <source>
        <dbReference type="ARBA" id="ARBA00022475"/>
    </source>
</evidence>
<dbReference type="Pfam" id="PF03772">
    <property type="entry name" value="Competence"/>
    <property type="match status" value="1"/>
</dbReference>
<feature type="transmembrane region" description="Helical" evidence="7">
    <location>
        <begin position="533"/>
        <end position="550"/>
    </location>
</feature>
<keyword evidence="5 7" id="KW-0472">Membrane</keyword>
<feature type="transmembrane region" description="Helical" evidence="7">
    <location>
        <begin position="102"/>
        <end position="119"/>
    </location>
</feature>
<feature type="transmembrane region" description="Helical" evidence="7">
    <location>
        <begin position="367"/>
        <end position="400"/>
    </location>
</feature>
<dbReference type="PANTHER" id="PTHR30619:SF1">
    <property type="entry name" value="RECOMBINATION PROTEIN 2"/>
    <property type="match status" value="1"/>
</dbReference>
<evidence type="ECO:0000256" key="3">
    <source>
        <dbReference type="ARBA" id="ARBA00022692"/>
    </source>
</evidence>
<evidence type="ECO:0000256" key="7">
    <source>
        <dbReference type="SAM" id="Phobius"/>
    </source>
</evidence>
<keyword evidence="4 7" id="KW-1133">Transmembrane helix</keyword>
<dbReference type="InterPro" id="IPR004477">
    <property type="entry name" value="ComEC_N"/>
</dbReference>
<dbReference type="Proteomes" id="UP000186364">
    <property type="component" value="Unassembled WGS sequence"/>
</dbReference>
<dbReference type="InterPro" id="IPR052159">
    <property type="entry name" value="Competence_DNA_uptake"/>
</dbReference>
<feature type="transmembrane region" description="Helical" evidence="7">
    <location>
        <begin position="125"/>
        <end position="145"/>
    </location>
</feature>
<dbReference type="NCBIfam" id="TIGR00360">
    <property type="entry name" value="ComEC_N-term"/>
    <property type="match status" value="1"/>
</dbReference>
<evidence type="ECO:0000256" key="4">
    <source>
        <dbReference type="ARBA" id="ARBA00022989"/>
    </source>
</evidence>
<gene>
    <name evidence="9" type="ORF">BJF93_10570</name>
</gene>
<organism evidence="9 10">
    <name type="scientific">Xaviernesmea oryzae</name>
    <dbReference type="NCBI Taxonomy" id="464029"/>
    <lineage>
        <taxon>Bacteria</taxon>
        <taxon>Pseudomonadati</taxon>
        <taxon>Pseudomonadota</taxon>
        <taxon>Alphaproteobacteria</taxon>
        <taxon>Hyphomicrobiales</taxon>
        <taxon>Rhizobiaceae</taxon>
        <taxon>Rhizobium/Agrobacterium group</taxon>
        <taxon>Xaviernesmea</taxon>
    </lineage>
</organism>
<feature type="transmembrane region" description="Helical" evidence="7">
    <location>
        <begin position="324"/>
        <end position="347"/>
    </location>
</feature>
<feature type="region of interest" description="Disordered" evidence="6">
    <location>
        <begin position="668"/>
        <end position="690"/>
    </location>
</feature>
<evidence type="ECO:0000313" key="10">
    <source>
        <dbReference type="Proteomes" id="UP000186364"/>
    </source>
</evidence>
<name>A0A1Q9AX53_9HYPH</name>
<protein>
    <recommendedName>
        <fullName evidence="8">ComEC/Rec2-related protein domain-containing protein</fullName>
    </recommendedName>
</protein>
<evidence type="ECO:0000256" key="1">
    <source>
        <dbReference type="ARBA" id="ARBA00004651"/>
    </source>
</evidence>
<dbReference type="RefSeq" id="WP_075627773.1">
    <property type="nucleotide sequence ID" value="NZ_FOAM01000002.1"/>
</dbReference>
<keyword evidence="10" id="KW-1185">Reference proteome</keyword>
<evidence type="ECO:0000313" key="9">
    <source>
        <dbReference type="EMBL" id="OLP60011.1"/>
    </source>
</evidence>
<proteinExistence type="predicted"/>
<dbReference type="PANTHER" id="PTHR30619">
    <property type="entry name" value="DNA INTERNALIZATION/COMPETENCE PROTEIN COMEC/REC2"/>
    <property type="match status" value="1"/>
</dbReference>